<protein>
    <recommendedName>
        <fullName evidence="4">Methyl-accepting transducer domain-containing protein</fullName>
    </recommendedName>
</protein>
<dbReference type="PANTHER" id="PTHR32089:SF112">
    <property type="entry name" value="LYSOZYME-LIKE PROTEIN-RELATED"/>
    <property type="match status" value="1"/>
</dbReference>
<proteinExistence type="predicted"/>
<keyword evidence="3" id="KW-0812">Transmembrane</keyword>
<dbReference type="GO" id="GO:0016020">
    <property type="term" value="C:membrane"/>
    <property type="evidence" value="ECO:0007669"/>
    <property type="project" value="InterPro"/>
</dbReference>
<dbReference type="Pfam" id="PF00015">
    <property type="entry name" value="MCPsignal"/>
    <property type="match status" value="1"/>
</dbReference>
<evidence type="ECO:0000313" key="5">
    <source>
        <dbReference type="EMBL" id="GIG21194.1"/>
    </source>
</evidence>
<dbReference type="Gene3D" id="1.10.287.950">
    <property type="entry name" value="Methyl-accepting chemotaxis protein"/>
    <property type="match status" value="1"/>
</dbReference>
<dbReference type="SUPFAM" id="SSF58104">
    <property type="entry name" value="Methyl-accepting chemotaxis protein (MCP) signaling domain"/>
    <property type="match status" value="1"/>
</dbReference>
<dbReference type="GO" id="GO:0007165">
    <property type="term" value="P:signal transduction"/>
    <property type="evidence" value="ECO:0007669"/>
    <property type="project" value="UniProtKB-KW"/>
</dbReference>
<accession>A0A919P558</accession>
<evidence type="ECO:0000259" key="4">
    <source>
        <dbReference type="PROSITE" id="PS50111"/>
    </source>
</evidence>
<reference evidence="5" key="1">
    <citation type="submission" date="2021-01" db="EMBL/GenBank/DDBJ databases">
        <title>Whole genome shotgun sequence of Cellulomonas chitinilytica NBRC 110799.</title>
        <authorList>
            <person name="Komaki H."/>
            <person name="Tamura T."/>
        </authorList>
    </citation>
    <scope>NUCLEOTIDE SEQUENCE</scope>
    <source>
        <strain evidence="5">NBRC 110799</strain>
    </source>
</reference>
<keyword evidence="6" id="KW-1185">Reference proteome</keyword>
<dbReference type="Proteomes" id="UP000632740">
    <property type="component" value="Unassembled WGS sequence"/>
</dbReference>
<dbReference type="InterPro" id="IPR004089">
    <property type="entry name" value="MCPsignal_dom"/>
</dbReference>
<gene>
    <name evidence="5" type="ORF">Cch01nite_19180</name>
</gene>
<feature type="transmembrane region" description="Helical" evidence="3">
    <location>
        <begin position="56"/>
        <end position="76"/>
    </location>
</feature>
<evidence type="ECO:0000313" key="6">
    <source>
        <dbReference type="Proteomes" id="UP000632740"/>
    </source>
</evidence>
<dbReference type="RefSeq" id="WP_203752059.1">
    <property type="nucleotide sequence ID" value="NZ_BONK01000005.1"/>
</dbReference>
<keyword evidence="3" id="KW-1133">Transmembrane helix</keyword>
<evidence type="ECO:0000256" key="2">
    <source>
        <dbReference type="PROSITE-ProRule" id="PRU00284"/>
    </source>
</evidence>
<comment type="caution">
    <text evidence="5">The sequence shown here is derived from an EMBL/GenBank/DDBJ whole genome shotgun (WGS) entry which is preliminary data.</text>
</comment>
<keyword evidence="1 2" id="KW-0807">Transducer</keyword>
<organism evidence="5 6">
    <name type="scientific">Cellulomonas chitinilytica</name>
    <dbReference type="NCBI Taxonomy" id="398759"/>
    <lineage>
        <taxon>Bacteria</taxon>
        <taxon>Bacillati</taxon>
        <taxon>Actinomycetota</taxon>
        <taxon>Actinomycetes</taxon>
        <taxon>Micrococcales</taxon>
        <taxon>Cellulomonadaceae</taxon>
        <taxon>Cellulomonas</taxon>
    </lineage>
</organism>
<evidence type="ECO:0000256" key="1">
    <source>
        <dbReference type="ARBA" id="ARBA00023224"/>
    </source>
</evidence>
<name>A0A919P558_9CELL</name>
<dbReference type="EMBL" id="BONK01000005">
    <property type="protein sequence ID" value="GIG21194.1"/>
    <property type="molecule type" value="Genomic_DNA"/>
</dbReference>
<keyword evidence="3" id="KW-0472">Membrane</keyword>
<feature type="domain" description="Methyl-accepting transducer" evidence="4">
    <location>
        <begin position="131"/>
        <end position="360"/>
    </location>
</feature>
<dbReference type="AlphaFoldDB" id="A0A919P558"/>
<dbReference type="PANTHER" id="PTHR32089">
    <property type="entry name" value="METHYL-ACCEPTING CHEMOTAXIS PROTEIN MCPB"/>
    <property type="match status" value="1"/>
</dbReference>
<dbReference type="SMART" id="SM00283">
    <property type="entry name" value="MA"/>
    <property type="match status" value="1"/>
</dbReference>
<sequence length="392" mass="39212">MNTAKTTAARTLKKGALRRSSDGARLTPTLLACLAWSVAAATTVVLTPGVRDHGAVALSVLALGLLASGVSLALAARRLERDFAAVSGAIASRRPASSRPQVRFRSAQACVAAAALVADDAGARATALSEAAVALGAGLDGLAKAGMSVAIRSDGVSGRAEEVAAAAGRVSSTVQSVSSATVQMSSAITEIAESASKASRVAQTATDVAQVGITNVARLAASSEEISKVVKLITSIAEQTNLLALNATIEAARAGESGKGFAVVAGEVKELARSTAEATDGIGRQVEAILADVATTESAITRVTGVIAQISEYQATIAAAVEEQSATTRAIADGVAEAAAASDEIAETITDVATATREAAVLLGKVQESGAIVGRSFGELNHQLVELTGSAR</sequence>
<evidence type="ECO:0000256" key="3">
    <source>
        <dbReference type="SAM" id="Phobius"/>
    </source>
</evidence>
<dbReference type="PROSITE" id="PS50111">
    <property type="entry name" value="CHEMOTAXIS_TRANSDUC_2"/>
    <property type="match status" value="1"/>
</dbReference>